<proteinExistence type="predicted"/>
<protein>
    <submittedName>
        <fullName evidence="1">YheC/D like ATP-grasp</fullName>
    </submittedName>
</protein>
<keyword evidence="2" id="KW-1185">Reference proteome</keyword>
<sequence>MSTSSPVIGLLCRAKMKKSLLRQKVSFRARLSYRAGLQTGATVYFFTAKDFIKQRNKIKGVYYDKSQKKWRRKLFPFPDIIFRLGGTYTANKYPSFNRSLKSHKTIVLNRLKSFDKYTQYKVLRKKSSTASALPITRELSLSKKQQLFQFINRHSNVYIKAKYSFQSRGVMRVRKKGTNSFEYLYFYRKRIKRGTVSKTQLMKTLTSFFKRKTLFIQKEIPIFTHSGKPFDIRVEMNKTPEGKPKVSAYCVKEHPKGVFTSKNSNSYKLRNFFRMKYNYSDQYVTSLIKKIDQVCYTTYEVLESGYGPLGEISVDLGLDKKGELWIIEANLCSGKRAFYMTYGSANVKRSYVEMFSYAVKKLNRKEFQHERGKSNRYYIIFG</sequence>
<dbReference type="Pfam" id="PF14398">
    <property type="entry name" value="ATPgrasp_YheCD"/>
    <property type="match status" value="1"/>
</dbReference>
<dbReference type="SUPFAM" id="SSF56059">
    <property type="entry name" value="Glutathione synthetase ATP-binding domain-like"/>
    <property type="match status" value="1"/>
</dbReference>
<evidence type="ECO:0000313" key="1">
    <source>
        <dbReference type="EMBL" id="SES10732.1"/>
    </source>
</evidence>
<dbReference type="STRING" id="1601833.SAMN05518684_10852"/>
<dbReference type="Proteomes" id="UP000198571">
    <property type="component" value="Unassembled WGS sequence"/>
</dbReference>
<evidence type="ECO:0000313" key="2">
    <source>
        <dbReference type="Proteomes" id="UP000198571"/>
    </source>
</evidence>
<dbReference type="RefSeq" id="WP_177174315.1">
    <property type="nucleotide sequence ID" value="NZ_FOGT01000008.1"/>
</dbReference>
<reference evidence="2" key="1">
    <citation type="submission" date="2016-10" db="EMBL/GenBank/DDBJ databases">
        <authorList>
            <person name="Varghese N."/>
            <person name="Submissions S."/>
        </authorList>
    </citation>
    <scope>NUCLEOTIDE SEQUENCE [LARGE SCALE GENOMIC DNA]</scope>
    <source>
        <strain evidence="2">S9</strain>
    </source>
</reference>
<dbReference type="InterPro" id="IPR026838">
    <property type="entry name" value="YheC/D"/>
</dbReference>
<gene>
    <name evidence="1" type="ORF">SAMN05518684_10852</name>
</gene>
<dbReference type="EMBL" id="FOGT01000008">
    <property type="protein sequence ID" value="SES10732.1"/>
    <property type="molecule type" value="Genomic_DNA"/>
</dbReference>
<organism evidence="1 2">
    <name type="scientific">Salipaludibacillus aurantiacus</name>
    <dbReference type="NCBI Taxonomy" id="1601833"/>
    <lineage>
        <taxon>Bacteria</taxon>
        <taxon>Bacillati</taxon>
        <taxon>Bacillota</taxon>
        <taxon>Bacilli</taxon>
        <taxon>Bacillales</taxon>
        <taxon>Bacillaceae</taxon>
    </lineage>
</organism>
<name>A0A1H9UN00_9BACI</name>
<dbReference type="AlphaFoldDB" id="A0A1H9UN00"/>
<accession>A0A1H9UN00</accession>